<dbReference type="PRINTS" id="PR01806">
    <property type="entry name" value="VIRFACTRMVIN"/>
</dbReference>
<feature type="transmembrane region" description="Helical" evidence="8">
    <location>
        <begin position="384"/>
        <end position="405"/>
    </location>
</feature>
<feature type="transmembrane region" description="Helical" evidence="8">
    <location>
        <begin position="7"/>
        <end position="27"/>
    </location>
</feature>
<keyword evidence="8 9" id="KW-0961">Cell wall biogenesis/degradation</keyword>
<evidence type="ECO:0000256" key="2">
    <source>
        <dbReference type="ARBA" id="ARBA00022475"/>
    </source>
</evidence>
<keyword evidence="7 8" id="KW-0472">Membrane</keyword>
<dbReference type="HAMAP" id="MF_02078">
    <property type="entry name" value="MurJ_MviN"/>
    <property type="match status" value="1"/>
</dbReference>
<evidence type="ECO:0000256" key="1">
    <source>
        <dbReference type="ARBA" id="ARBA00004651"/>
    </source>
</evidence>
<dbReference type="OrthoDB" id="9804143at2"/>
<dbReference type="AlphaFoldDB" id="A0A4Q0I7N8"/>
<dbReference type="CDD" id="cd13123">
    <property type="entry name" value="MATE_MurJ_like"/>
    <property type="match status" value="1"/>
</dbReference>
<keyword evidence="5 8" id="KW-0573">Peptidoglycan synthesis</keyword>
<feature type="transmembrane region" description="Helical" evidence="8">
    <location>
        <begin position="485"/>
        <end position="505"/>
    </location>
</feature>
<dbReference type="GO" id="GO:0015648">
    <property type="term" value="F:lipid-linked peptidoglycan transporter activity"/>
    <property type="evidence" value="ECO:0007669"/>
    <property type="project" value="UniProtKB-UniRule"/>
</dbReference>
<evidence type="ECO:0000313" key="11">
    <source>
        <dbReference type="Proteomes" id="UP000289166"/>
    </source>
</evidence>
<dbReference type="GO" id="GO:0005886">
    <property type="term" value="C:plasma membrane"/>
    <property type="evidence" value="ECO:0007669"/>
    <property type="project" value="UniProtKB-SubCell"/>
</dbReference>
<dbReference type="PANTHER" id="PTHR47019">
    <property type="entry name" value="LIPID II FLIPPASE MURJ"/>
    <property type="match status" value="1"/>
</dbReference>
<feature type="transmembrane region" description="Helical" evidence="8">
    <location>
        <begin position="350"/>
        <end position="372"/>
    </location>
</feature>
<dbReference type="PANTHER" id="PTHR47019:SF1">
    <property type="entry name" value="LIPID II FLIPPASE MURJ"/>
    <property type="match status" value="1"/>
</dbReference>
<feature type="transmembrane region" description="Helical" evidence="8">
    <location>
        <begin position="187"/>
        <end position="211"/>
    </location>
</feature>
<evidence type="ECO:0000256" key="5">
    <source>
        <dbReference type="ARBA" id="ARBA00022984"/>
    </source>
</evidence>
<comment type="pathway">
    <text evidence="8">Cell wall biogenesis; peptidoglycan biosynthesis.</text>
</comment>
<comment type="subcellular location">
    <subcellularLocation>
        <location evidence="1 8">Cell membrane</location>
        <topology evidence="1 8">Multi-pass membrane protein</topology>
    </subcellularLocation>
</comment>
<feature type="transmembrane region" description="Helical" evidence="8">
    <location>
        <begin position="312"/>
        <end position="330"/>
    </location>
</feature>
<dbReference type="GO" id="GO:0009252">
    <property type="term" value="P:peptidoglycan biosynthetic process"/>
    <property type="evidence" value="ECO:0007669"/>
    <property type="project" value="UniProtKB-UniRule"/>
</dbReference>
<evidence type="ECO:0000256" key="8">
    <source>
        <dbReference type="HAMAP-Rule" id="MF_02078"/>
    </source>
</evidence>
<evidence type="ECO:0000313" key="10">
    <source>
        <dbReference type="EMBL" id="RXE59885.1"/>
    </source>
</evidence>
<keyword evidence="11" id="KW-1185">Reference proteome</keyword>
<comment type="function">
    <text evidence="8 9">Involved in peptidoglycan biosynthesis. Transports lipid-linked peptidoglycan precursors from the inner to the outer leaflet of the cytoplasmic membrane.</text>
</comment>
<dbReference type="NCBIfam" id="TIGR01695">
    <property type="entry name" value="murJ_mviN"/>
    <property type="match status" value="1"/>
</dbReference>
<protein>
    <recommendedName>
        <fullName evidence="8">Probable lipid II flippase MurJ</fullName>
    </recommendedName>
</protein>
<keyword evidence="6 8" id="KW-1133">Transmembrane helix</keyword>
<dbReference type="Proteomes" id="UP000289166">
    <property type="component" value="Unassembled WGS sequence"/>
</dbReference>
<dbReference type="GO" id="GO:0034204">
    <property type="term" value="P:lipid translocation"/>
    <property type="evidence" value="ECO:0007669"/>
    <property type="project" value="TreeGrafter"/>
</dbReference>
<dbReference type="PIRSF" id="PIRSF002869">
    <property type="entry name" value="MviN"/>
    <property type="match status" value="1"/>
</dbReference>
<dbReference type="GO" id="GO:0008360">
    <property type="term" value="P:regulation of cell shape"/>
    <property type="evidence" value="ECO:0007669"/>
    <property type="project" value="UniProtKB-UniRule"/>
</dbReference>
<proteinExistence type="inferred from homology"/>
<evidence type="ECO:0000256" key="3">
    <source>
        <dbReference type="ARBA" id="ARBA00022692"/>
    </source>
</evidence>
<feature type="transmembrane region" description="Helical" evidence="8">
    <location>
        <begin position="161"/>
        <end position="181"/>
    </location>
</feature>
<dbReference type="UniPathway" id="UPA00219"/>
<keyword evidence="8 9" id="KW-0813">Transport</keyword>
<feature type="transmembrane region" description="Helical" evidence="8">
    <location>
        <begin position="133"/>
        <end position="154"/>
    </location>
</feature>
<keyword evidence="3 8" id="KW-0812">Transmembrane</keyword>
<feature type="transmembrane region" description="Helical" evidence="8">
    <location>
        <begin position="231"/>
        <end position="260"/>
    </location>
</feature>
<comment type="similarity">
    <text evidence="8 9">Belongs to the MurJ/MviN family.</text>
</comment>
<dbReference type="Pfam" id="PF03023">
    <property type="entry name" value="MurJ"/>
    <property type="match status" value="1"/>
</dbReference>
<evidence type="ECO:0000256" key="9">
    <source>
        <dbReference type="PIRNR" id="PIRNR002869"/>
    </source>
</evidence>
<organism evidence="10 11">
    <name type="scientific">Acetivibrio mesophilus</name>
    <dbReference type="NCBI Taxonomy" id="2487273"/>
    <lineage>
        <taxon>Bacteria</taxon>
        <taxon>Bacillati</taxon>
        <taxon>Bacillota</taxon>
        <taxon>Clostridia</taxon>
        <taxon>Eubacteriales</taxon>
        <taxon>Oscillospiraceae</taxon>
        <taxon>Acetivibrio</taxon>
    </lineage>
</organism>
<evidence type="ECO:0000256" key="7">
    <source>
        <dbReference type="ARBA" id="ARBA00023136"/>
    </source>
</evidence>
<reference evidence="11" key="1">
    <citation type="submission" date="2018-11" db="EMBL/GenBank/DDBJ databases">
        <title>Genome sequencing of a novel mesophilic and cellulolytic organism within the genus Hungateiclostridium.</title>
        <authorList>
            <person name="Rettenmaier R."/>
            <person name="Liebl W."/>
            <person name="Zverlov V."/>
        </authorList>
    </citation>
    <scope>NUCLEOTIDE SEQUENCE [LARGE SCALE GENOMIC DNA]</scope>
    <source>
        <strain evidence="11">N2K1</strain>
    </source>
</reference>
<name>A0A4Q0I7N8_9FIRM</name>
<dbReference type="InterPro" id="IPR051050">
    <property type="entry name" value="Lipid_II_flippase_MurJ/MviN"/>
</dbReference>
<feature type="transmembrane region" description="Helical" evidence="8">
    <location>
        <begin position="47"/>
        <end position="76"/>
    </location>
</feature>
<feature type="transmembrane region" description="Helical" evidence="8">
    <location>
        <begin position="411"/>
        <end position="434"/>
    </location>
</feature>
<dbReference type="InterPro" id="IPR004268">
    <property type="entry name" value="MurJ"/>
</dbReference>
<keyword evidence="2 8" id="KW-1003">Cell membrane</keyword>
<evidence type="ECO:0000256" key="4">
    <source>
        <dbReference type="ARBA" id="ARBA00022960"/>
    </source>
</evidence>
<feature type="transmembrane region" description="Helical" evidence="8">
    <location>
        <begin position="88"/>
        <end position="121"/>
    </location>
</feature>
<gene>
    <name evidence="8 10" type="primary">murJ</name>
    <name evidence="10" type="ORF">EFD62_03815</name>
</gene>
<dbReference type="GO" id="GO:0071555">
    <property type="term" value="P:cell wall organization"/>
    <property type="evidence" value="ECO:0007669"/>
    <property type="project" value="UniProtKB-UniRule"/>
</dbReference>
<feature type="transmembrane region" description="Helical" evidence="8">
    <location>
        <begin position="446"/>
        <end position="473"/>
    </location>
</feature>
<sequence length="525" mass="57103">MGKNKKLTGAALIVMSSIVVSRITGFIREMLVPNLIGVNEAGDAYTIAFRITGLMYDMLVGGAVSAALIPILSGYIARDDEETGWKVVGTFINVVIVAMIMMCFLGIFFAPQLVSLIAVGFESDAQKQLTVDLLRILFPSVAFLMMAGLCNGVLNSYNRFAAAAYGPSLYNIGSAVSIIVFSNSKWGVRGVAFGVMISALIYFLFQLSFAIKNLKHYRFKFYLKHQGSKKLFKLAIPSLISSATVQINAVITGTFATLFGVGGATALNIGDRTWQLPYGVFAQGMGIAMLPSLSSNIAMGEVDEYKNTLMKGIKTVLFFTIPSGIGFIVLREPIIRTIFKFTNRFDEGAVSVAGNVLMFFSIALLSQSIVTIINRAFYALNDTLTPLLIGGSTIIINILLSITFYKATNLGVAGMALAYSLASALNAFLLLTILNMKMKGIYLDRLLKFLLKVIPSALIMGAVLFITNTYIAVDTSSKVMQLSNLLFQIAAGTLVYFIAVLMLRVEEAIYFKDMVVSKLNKIVRK</sequence>
<evidence type="ECO:0000256" key="6">
    <source>
        <dbReference type="ARBA" id="ARBA00022989"/>
    </source>
</evidence>
<dbReference type="RefSeq" id="WP_069193442.1">
    <property type="nucleotide sequence ID" value="NZ_RLII01000003.1"/>
</dbReference>
<accession>A0A4Q0I7N8</accession>
<dbReference type="EMBL" id="RLII01000003">
    <property type="protein sequence ID" value="RXE59885.1"/>
    <property type="molecule type" value="Genomic_DNA"/>
</dbReference>
<comment type="caution">
    <text evidence="10">The sequence shown here is derived from an EMBL/GenBank/DDBJ whole genome shotgun (WGS) entry which is preliminary data.</text>
</comment>
<keyword evidence="4 8" id="KW-0133">Cell shape</keyword>